<dbReference type="AlphaFoldDB" id="A0A326UIA7"/>
<keyword evidence="1" id="KW-0812">Transmembrane</keyword>
<evidence type="ECO:0000313" key="2">
    <source>
        <dbReference type="EMBL" id="PZW27999.1"/>
    </source>
</evidence>
<sequence>MVYYCDAAGIDVGAAMGAKRPVLDAAYGGLGGVWACAGWWGSWIARLPRCFSMLSGLCWVACCSCYWLSWCGVSESDSRVAVQ</sequence>
<keyword evidence="1" id="KW-0472">Membrane</keyword>
<accession>A0A326UIA7</accession>
<feature type="transmembrane region" description="Helical" evidence="1">
    <location>
        <begin position="50"/>
        <end position="69"/>
    </location>
</feature>
<keyword evidence="1" id="KW-1133">Transmembrane helix</keyword>
<reference evidence="2 3" key="1">
    <citation type="submission" date="2018-06" db="EMBL/GenBank/DDBJ databases">
        <title>Genomic Encyclopedia of Archaeal and Bacterial Type Strains, Phase II (KMG-II): from individual species to whole genera.</title>
        <authorList>
            <person name="Goeker M."/>
        </authorList>
    </citation>
    <scope>NUCLEOTIDE SEQUENCE [LARGE SCALE GENOMIC DNA]</scope>
    <source>
        <strain evidence="2 3">ATCC BAA-1881</strain>
    </source>
</reference>
<proteinExistence type="predicted"/>
<feature type="transmembrane region" description="Helical" evidence="1">
    <location>
        <begin position="25"/>
        <end position="43"/>
    </location>
</feature>
<evidence type="ECO:0000256" key="1">
    <source>
        <dbReference type="SAM" id="Phobius"/>
    </source>
</evidence>
<organism evidence="2 3">
    <name type="scientific">Thermosporothrix hazakensis</name>
    <dbReference type="NCBI Taxonomy" id="644383"/>
    <lineage>
        <taxon>Bacteria</taxon>
        <taxon>Bacillati</taxon>
        <taxon>Chloroflexota</taxon>
        <taxon>Ktedonobacteria</taxon>
        <taxon>Ktedonobacterales</taxon>
        <taxon>Thermosporotrichaceae</taxon>
        <taxon>Thermosporothrix</taxon>
    </lineage>
</organism>
<keyword evidence="3" id="KW-1185">Reference proteome</keyword>
<gene>
    <name evidence="2" type="ORF">EI42_03377</name>
</gene>
<dbReference type="EMBL" id="QKUF01000011">
    <property type="protein sequence ID" value="PZW27999.1"/>
    <property type="molecule type" value="Genomic_DNA"/>
</dbReference>
<dbReference type="Proteomes" id="UP000248806">
    <property type="component" value="Unassembled WGS sequence"/>
</dbReference>
<protein>
    <submittedName>
        <fullName evidence="2">Uncharacterized protein</fullName>
    </submittedName>
</protein>
<name>A0A326UIA7_THEHA</name>
<comment type="caution">
    <text evidence="2">The sequence shown here is derived from an EMBL/GenBank/DDBJ whole genome shotgun (WGS) entry which is preliminary data.</text>
</comment>
<evidence type="ECO:0000313" key="3">
    <source>
        <dbReference type="Proteomes" id="UP000248806"/>
    </source>
</evidence>